<organism evidence="3 4">
    <name type="scientific">Kitasatospora cinereorecta</name>
    <dbReference type="NCBI Taxonomy" id="285560"/>
    <lineage>
        <taxon>Bacteria</taxon>
        <taxon>Bacillati</taxon>
        <taxon>Actinomycetota</taxon>
        <taxon>Actinomycetes</taxon>
        <taxon>Kitasatosporales</taxon>
        <taxon>Streptomycetaceae</taxon>
        <taxon>Kitasatospora</taxon>
    </lineage>
</organism>
<keyword evidence="1" id="KW-0732">Signal</keyword>
<dbReference type="EMBL" id="JBHSOC010000003">
    <property type="protein sequence ID" value="MFC5640284.1"/>
    <property type="molecule type" value="Genomic_DNA"/>
</dbReference>
<sequence>MRRLTAIPMALVLAGTGTAVAPTALAAAPPPPAVVQCPTGWGSLPRDLAADNLRPLTDVRTGQHACYDRIVLDVPGTSPAHPAGYHLRYVTSVVQEGSGEPVPVGGGAILDIVVVAPAYDPATGATTYPGHPGAPLPGVDLTGYRTLRDARYAGSFEGRTQLALGLRARLPYRVFQLDDRLVIDIAHTWQAALTVR</sequence>
<feature type="signal peptide" evidence="1">
    <location>
        <begin position="1"/>
        <end position="26"/>
    </location>
</feature>
<dbReference type="RefSeq" id="WP_346144315.1">
    <property type="nucleotide sequence ID" value="NZ_BAAAUA010000016.1"/>
</dbReference>
<evidence type="ECO:0000313" key="3">
    <source>
        <dbReference type="EMBL" id="MFC5640284.1"/>
    </source>
</evidence>
<evidence type="ECO:0000256" key="1">
    <source>
        <dbReference type="SAM" id="SignalP"/>
    </source>
</evidence>
<comment type="caution">
    <text evidence="3">The sequence shown here is derived from an EMBL/GenBank/DDBJ whole genome shotgun (WGS) entry which is preliminary data.</text>
</comment>
<feature type="chain" id="PRO_5047540237" description="AMIN-like domain-containing protein" evidence="1">
    <location>
        <begin position="27"/>
        <end position="196"/>
    </location>
</feature>
<name>A0ABW0V675_9ACTN</name>
<feature type="domain" description="AMIN-like" evidence="2">
    <location>
        <begin position="55"/>
        <end position="187"/>
    </location>
</feature>
<dbReference type="InterPro" id="IPR056303">
    <property type="entry name" value="AMIN-like"/>
</dbReference>
<proteinExistence type="predicted"/>
<dbReference type="Pfam" id="PF24837">
    <property type="entry name" value="AMIN-like"/>
    <property type="match status" value="1"/>
</dbReference>
<reference evidence="4" key="1">
    <citation type="journal article" date="2019" name="Int. J. Syst. Evol. Microbiol.">
        <title>The Global Catalogue of Microorganisms (GCM) 10K type strain sequencing project: providing services to taxonomists for standard genome sequencing and annotation.</title>
        <authorList>
            <consortium name="The Broad Institute Genomics Platform"/>
            <consortium name="The Broad Institute Genome Sequencing Center for Infectious Disease"/>
            <person name="Wu L."/>
            <person name="Ma J."/>
        </authorList>
    </citation>
    <scope>NUCLEOTIDE SEQUENCE [LARGE SCALE GENOMIC DNA]</scope>
    <source>
        <strain evidence="4">CGMCC 4.1622</strain>
    </source>
</reference>
<evidence type="ECO:0000259" key="2">
    <source>
        <dbReference type="Pfam" id="PF24837"/>
    </source>
</evidence>
<gene>
    <name evidence="3" type="ORF">ACFPZF_02820</name>
</gene>
<evidence type="ECO:0000313" key="4">
    <source>
        <dbReference type="Proteomes" id="UP001596066"/>
    </source>
</evidence>
<dbReference type="Proteomes" id="UP001596066">
    <property type="component" value="Unassembled WGS sequence"/>
</dbReference>
<protein>
    <recommendedName>
        <fullName evidence="2">AMIN-like domain-containing protein</fullName>
    </recommendedName>
</protein>
<accession>A0ABW0V675</accession>
<keyword evidence="4" id="KW-1185">Reference proteome</keyword>